<keyword evidence="9" id="KW-0648">Protein biosynthesis</keyword>
<comment type="catalytic activity">
    <reaction evidence="12">
        <text>tRNA(Sec) + L-serine + ATP = L-seryl-tRNA(Sec) + AMP + diphosphate + H(+)</text>
        <dbReference type="Rhea" id="RHEA:42580"/>
        <dbReference type="Rhea" id="RHEA-COMP:9742"/>
        <dbReference type="Rhea" id="RHEA-COMP:10128"/>
        <dbReference type="ChEBI" id="CHEBI:15378"/>
        <dbReference type="ChEBI" id="CHEBI:30616"/>
        <dbReference type="ChEBI" id="CHEBI:33019"/>
        <dbReference type="ChEBI" id="CHEBI:33384"/>
        <dbReference type="ChEBI" id="CHEBI:78442"/>
        <dbReference type="ChEBI" id="CHEBI:78533"/>
        <dbReference type="ChEBI" id="CHEBI:456215"/>
        <dbReference type="EC" id="6.1.1.11"/>
    </reaction>
</comment>
<feature type="binding site" evidence="15">
    <location>
        <position position="384"/>
    </location>
    <ligand>
        <name>L-serine</name>
        <dbReference type="ChEBI" id="CHEBI:33384"/>
    </ligand>
</feature>
<dbReference type="InterPro" id="IPR015866">
    <property type="entry name" value="Ser-tRNA-synth_1_N"/>
</dbReference>
<feature type="binding site" evidence="15">
    <location>
        <position position="233"/>
    </location>
    <ligand>
        <name>L-serine</name>
        <dbReference type="ChEBI" id="CHEBI:33384"/>
    </ligand>
</feature>
<dbReference type="GO" id="GO:0005524">
    <property type="term" value="F:ATP binding"/>
    <property type="evidence" value="ECO:0007669"/>
    <property type="project" value="UniProtKB-KW"/>
</dbReference>
<dbReference type="PRINTS" id="PR00981">
    <property type="entry name" value="TRNASYNTHSER"/>
</dbReference>
<dbReference type="NCBIfam" id="TIGR00414">
    <property type="entry name" value="serS"/>
    <property type="match status" value="1"/>
</dbReference>
<dbReference type="InterPro" id="IPR045864">
    <property type="entry name" value="aa-tRNA-synth_II/BPL/LPL"/>
</dbReference>
<feature type="binding site" evidence="15">
    <location>
        <position position="287"/>
    </location>
    <ligand>
        <name>L-serine</name>
        <dbReference type="ChEBI" id="CHEBI:33384"/>
    </ligand>
</feature>
<dbReference type="Gene3D" id="1.10.287.40">
    <property type="entry name" value="Serine-tRNA synthetase, tRNA binding domain"/>
    <property type="match status" value="1"/>
</dbReference>
<dbReference type="GO" id="GO:0006434">
    <property type="term" value="P:seryl-tRNA aminoacylation"/>
    <property type="evidence" value="ECO:0007669"/>
    <property type="project" value="UniProtKB-UniRule"/>
</dbReference>
<feature type="binding site" evidence="16">
    <location>
        <begin position="351"/>
        <end position="354"/>
    </location>
    <ligand>
        <name>ATP</name>
        <dbReference type="ChEBI" id="CHEBI:30616"/>
    </ligand>
</feature>
<comment type="pathway">
    <text evidence="2">Aminoacyl-tRNA biosynthesis; selenocysteinyl-tRNA(Sec) biosynthesis; L-seryl-tRNA(Sec) from L-serine and tRNA(Sec): step 1/1.</text>
</comment>
<evidence type="ECO:0000259" key="17">
    <source>
        <dbReference type="PROSITE" id="PS50862"/>
    </source>
</evidence>
<dbReference type="AlphaFoldDB" id="A0AAD1CLW8"/>
<keyword evidence="10" id="KW-0030">Aminoacyl-tRNA synthetase</keyword>
<evidence type="ECO:0000256" key="16">
    <source>
        <dbReference type="PIRSR" id="PIRSR001529-2"/>
    </source>
</evidence>
<dbReference type="EMBL" id="AP014610">
    <property type="protein sequence ID" value="BBA17698.1"/>
    <property type="molecule type" value="Genomic_DNA"/>
</dbReference>
<evidence type="ECO:0000256" key="5">
    <source>
        <dbReference type="ARBA" id="ARBA00022490"/>
    </source>
</evidence>
<dbReference type="EC" id="6.1.1.11" evidence="4 14"/>
<dbReference type="SUPFAM" id="SSF46589">
    <property type="entry name" value="tRNA-binding arm"/>
    <property type="match status" value="1"/>
</dbReference>
<dbReference type="InterPro" id="IPR002314">
    <property type="entry name" value="aa-tRNA-synt_IIb"/>
</dbReference>
<feature type="binding site" evidence="15">
    <location>
        <position position="264"/>
    </location>
    <ligand>
        <name>L-serine</name>
        <dbReference type="ChEBI" id="CHEBI:33384"/>
    </ligand>
</feature>
<proteinExistence type="inferred from homology"/>
<evidence type="ECO:0000256" key="7">
    <source>
        <dbReference type="ARBA" id="ARBA00022741"/>
    </source>
</evidence>
<evidence type="ECO:0000256" key="8">
    <source>
        <dbReference type="ARBA" id="ARBA00022840"/>
    </source>
</evidence>
<evidence type="ECO:0000256" key="11">
    <source>
        <dbReference type="ARBA" id="ARBA00039158"/>
    </source>
</evidence>
<dbReference type="SUPFAM" id="SSF55681">
    <property type="entry name" value="Class II aaRS and biotin synthetases"/>
    <property type="match status" value="1"/>
</dbReference>
<dbReference type="Gene3D" id="3.30.930.10">
    <property type="entry name" value="Bira Bifunctional Protein, Domain 2"/>
    <property type="match status" value="1"/>
</dbReference>
<dbReference type="GO" id="GO:0004828">
    <property type="term" value="F:serine-tRNA ligase activity"/>
    <property type="evidence" value="ECO:0007669"/>
    <property type="project" value="UniProtKB-UniRule"/>
</dbReference>
<sequence length="423" mass="49220">MLQPSFIRNNRKKVLLGLKKRNFQKVYLIDEILTLDKKKKELKTILNKISEEENKISKNISHLIMKIDKNIKINSLKEKSLFLKKKKKDFNIQLKNINQCLEKKLNKIPNIPNEKVKKNSDKNDIIFQEGPIYSTIIEGALTHWELAKKFHLFDLLLGTKICGSGFSVYIGKGAKLQRSLIQYFLDQNIRATYTEYSFPYLINEKSGYSTGQIPDKEGQMYLIEKDNFYLIPTGEIPLMNCYRDNILTYKDLPIKATTYTSCFRREAGSYGSKVRGLNRLHQFEKVEIIQITSHETSYYYLEEMILHVRNILKSLELPFRILRLIGKDLGFSSSITYDFEVYSMVQKKWLEVSSISNCTNFQSNRLNLRYKTITGKMEFCHTLNGSSLALPRIIAALLENNQTVNQINIPKVLIPYTGFDNIK</sequence>
<dbReference type="GO" id="GO:0005737">
    <property type="term" value="C:cytoplasm"/>
    <property type="evidence" value="ECO:0007669"/>
    <property type="project" value="UniProtKB-SubCell"/>
</dbReference>
<gene>
    <name evidence="18" type="primary">serS</name>
    <name evidence="18" type="ORF">CPU2_189</name>
</gene>
<evidence type="ECO:0000256" key="4">
    <source>
        <dbReference type="ARBA" id="ARBA00012840"/>
    </source>
</evidence>
<dbReference type="GeneID" id="66556881"/>
<keyword evidence="5" id="KW-0963">Cytoplasm</keyword>
<evidence type="ECO:0000256" key="15">
    <source>
        <dbReference type="PIRSR" id="PIRSR001529-1"/>
    </source>
</evidence>
<accession>A0AAD1CLW8</accession>
<comment type="catalytic activity">
    <reaction evidence="13">
        <text>tRNA(Ser) + L-serine + ATP = L-seryl-tRNA(Ser) + AMP + diphosphate + H(+)</text>
        <dbReference type="Rhea" id="RHEA:12292"/>
        <dbReference type="Rhea" id="RHEA-COMP:9669"/>
        <dbReference type="Rhea" id="RHEA-COMP:9703"/>
        <dbReference type="ChEBI" id="CHEBI:15378"/>
        <dbReference type="ChEBI" id="CHEBI:30616"/>
        <dbReference type="ChEBI" id="CHEBI:33019"/>
        <dbReference type="ChEBI" id="CHEBI:33384"/>
        <dbReference type="ChEBI" id="CHEBI:78442"/>
        <dbReference type="ChEBI" id="CHEBI:78533"/>
        <dbReference type="ChEBI" id="CHEBI:456215"/>
        <dbReference type="EC" id="6.1.1.11"/>
    </reaction>
</comment>
<dbReference type="InterPro" id="IPR006195">
    <property type="entry name" value="aa-tRNA-synth_II"/>
</dbReference>
<comment type="similarity">
    <text evidence="3">Belongs to the class-II aminoacyl-tRNA synthetase family. Type-1 seryl-tRNA synthetase subfamily.</text>
</comment>
<evidence type="ECO:0000256" key="13">
    <source>
        <dbReference type="ARBA" id="ARBA00048823"/>
    </source>
</evidence>
<evidence type="ECO:0000256" key="1">
    <source>
        <dbReference type="ARBA" id="ARBA00004496"/>
    </source>
</evidence>
<evidence type="ECO:0000256" key="10">
    <source>
        <dbReference type="ARBA" id="ARBA00023146"/>
    </source>
</evidence>
<evidence type="ECO:0000256" key="12">
    <source>
        <dbReference type="ARBA" id="ARBA00047929"/>
    </source>
</evidence>
<feature type="binding site" evidence="16">
    <location>
        <begin position="264"/>
        <end position="266"/>
    </location>
    <ligand>
        <name>ATP</name>
        <dbReference type="ChEBI" id="CHEBI:30616"/>
    </ligand>
</feature>
<dbReference type="PIRSF" id="PIRSF001529">
    <property type="entry name" value="Ser-tRNA-synth_IIa"/>
    <property type="match status" value="1"/>
</dbReference>
<dbReference type="Pfam" id="PF00587">
    <property type="entry name" value="tRNA-synt_2b"/>
    <property type="match status" value="1"/>
</dbReference>
<dbReference type="PANTHER" id="PTHR43697">
    <property type="entry name" value="SERYL-TRNA SYNTHETASE"/>
    <property type="match status" value="1"/>
</dbReference>
<keyword evidence="7" id="KW-0547">Nucleotide-binding</keyword>
<dbReference type="Proteomes" id="UP000262607">
    <property type="component" value="Chromosome"/>
</dbReference>
<feature type="domain" description="Aminoacyl-transfer RNA synthetases class-II family profile" evidence="17">
    <location>
        <begin position="175"/>
        <end position="415"/>
    </location>
</feature>
<evidence type="ECO:0000256" key="14">
    <source>
        <dbReference type="NCBIfam" id="TIGR00414"/>
    </source>
</evidence>
<name>A0AAD1CLW8_9FLAO</name>
<dbReference type="InterPro" id="IPR042103">
    <property type="entry name" value="SerRS_1_N_sf"/>
</dbReference>
<comment type="subcellular location">
    <subcellularLocation>
        <location evidence="1">Cytoplasm</location>
    </subcellularLocation>
</comment>
<evidence type="ECO:0000256" key="3">
    <source>
        <dbReference type="ARBA" id="ARBA00010728"/>
    </source>
</evidence>
<dbReference type="PANTHER" id="PTHR43697:SF1">
    <property type="entry name" value="SERINE--TRNA LIGASE"/>
    <property type="match status" value="1"/>
</dbReference>
<protein>
    <recommendedName>
        <fullName evidence="11 14">Serine--tRNA ligase</fullName>
        <ecNumber evidence="4 14">6.1.1.11</ecNumber>
    </recommendedName>
</protein>
<evidence type="ECO:0000256" key="2">
    <source>
        <dbReference type="ARBA" id="ARBA00005045"/>
    </source>
</evidence>
<dbReference type="InterPro" id="IPR002317">
    <property type="entry name" value="Ser-tRNA-ligase_type_1"/>
</dbReference>
<dbReference type="Pfam" id="PF02403">
    <property type="entry name" value="Seryl_tRNA_N"/>
    <property type="match status" value="1"/>
</dbReference>
<keyword evidence="8 16" id="KW-0067">ATP-binding</keyword>
<evidence type="ECO:0000313" key="19">
    <source>
        <dbReference type="Proteomes" id="UP000262607"/>
    </source>
</evidence>
<dbReference type="PROSITE" id="PS50862">
    <property type="entry name" value="AA_TRNA_LIGASE_II"/>
    <property type="match status" value="1"/>
</dbReference>
<organism evidence="18 19">
    <name type="scientific">Blattabacterium punctulatus CPU2</name>
    <dbReference type="NCBI Taxonomy" id="1457032"/>
    <lineage>
        <taxon>Bacteria</taxon>
        <taxon>Pseudomonadati</taxon>
        <taxon>Bacteroidota</taxon>
        <taxon>Flavobacteriia</taxon>
        <taxon>Flavobacteriales</taxon>
        <taxon>Blattabacteriaceae</taxon>
        <taxon>Blattabacterium</taxon>
    </lineage>
</organism>
<dbReference type="RefSeq" id="WP_110548800.1">
    <property type="nucleotide sequence ID" value="NZ_AP014610.1"/>
</dbReference>
<dbReference type="InterPro" id="IPR010978">
    <property type="entry name" value="tRNA-bd_arm"/>
</dbReference>
<evidence type="ECO:0000256" key="9">
    <source>
        <dbReference type="ARBA" id="ARBA00022917"/>
    </source>
</evidence>
<keyword evidence="6 18" id="KW-0436">Ligase</keyword>
<reference evidence="18 19" key="1">
    <citation type="submission" date="2014-06" db="EMBL/GenBank/DDBJ databases">
        <title>Genome sequence of the intracellular symbiont Blattabacterium cuenoti, strain CPU2 from the wood feeding cockroach Cryptocercus punctulatus.</title>
        <authorList>
            <person name="Kinjo Y."/>
            <person name="Ohkuma M."/>
            <person name="Tokuda G."/>
        </authorList>
    </citation>
    <scope>NUCLEOTIDE SEQUENCE [LARGE SCALE GENOMIC DNA]</scope>
    <source>
        <strain evidence="18 19">CPU2</strain>
    </source>
</reference>
<evidence type="ECO:0000256" key="6">
    <source>
        <dbReference type="ARBA" id="ARBA00022598"/>
    </source>
</evidence>
<evidence type="ECO:0000313" key="18">
    <source>
        <dbReference type="EMBL" id="BBA17698.1"/>
    </source>
</evidence>